<accession>A0A0Q3HMR1</accession>
<reference evidence="9" key="3">
    <citation type="submission" date="2018-08" db="UniProtKB">
        <authorList>
            <consortium name="EnsemblPlants"/>
        </authorList>
    </citation>
    <scope>IDENTIFICATION</scope>
    <source>
        <strain evidence="9">cv. Bd21</strain>
    </source>
</reference>
<feature type="chain" id="PRO_5035999637" description="Rapid alkalinization factor 1" evidence="7">
    <location>
        <begin position="23"/>
        <end position="102"/>
    </location>
</feature>
<evidence type="ECO:0000256" key="2">
    <source>
        <dbReference type="ARBA" id="ARBA00022702"/>
    </source>
</evidence>
<dbReference type="GO" id="GO:0005179">
    <property type="term" value="F:hormone activity"/>
    <property type="evidence" value="ECO:0007669"/>
    <property type="project" value="UniProtKB-KW"/>
</dbReference>
<comment type="similarity">
    <text evidence="1">Belongs to the plant rapid alkalinization factor (RALF) family.</text>
</comment>
<dbReference type="InParanoid" id="A0A0Q3HMR1"/>
<keyword evidence="10" id="KW-1185">Reference proteome</keyword>
<dbReference type="PANTHER" id="PTHR34270:SF3">
    <property type="entry name" value="PROTEIN RALF-LIKE 16-RELATED"/>
    <property type="match status" value="1"/>
</dbReference>
<evidence type="ECO:0000313" key="10">
    <source>
        <dbReference type="Proteomes" id="UP000008810"/>
    </source>
</evidence>
<evidence type="ECO:0000313" key="8">
    <source>
        <dbReference type="EMBL" id="KQK24096.1"/>
    </source>
</evidence>
<name>A0A0Q3HMR1_BRADI</name>
<gene>
    <name evidence="8" type="ORF">BRADI_1g78126v3</name>
</gene>
<dbReference type="OrthoDB" id="1613518at2759"/>
<reference evidence="8 9" key="1">
    <citation type="journal article" date="2010" name="Nature">
        <title>Genome sequencing and analysis of the model grass Brachypodium distachyon.</title>
        <authorList>
            <consortium name="International Brachypodium Initiative"/>
        </authorList>
    </citation>
    <scope>NUCLEOTIDE SEQUENCE [LARGE SCALE GENOMIC DNA]</scope>
    <source>
        <strain evidence="8 9">Bd21</strain>
    </source>
</reference>
<reference evidence="8" key="2">
    <citation type="submission" date="2017-06" db="EMBL/GenBank/DDBJ databases">
        <title>WGS assembly of Brachypodium distachyon.</title>
        <authorList>
            <consortium name="The International Brachypodium Initiative"/>
            <person name="Lucas S."/>
            <person name="Harmon-Smith M."/>
            <person name="Lail K."/>
            <person name="Tice H."/>
            <person name="Grimwood J."/>
            <person name="Bruce D."/>
            <person name="Barry K."/>
            <person name="Shu S."/>
            <person name="Lindquist E."/>
            <person name="Wang M."/>
            <person name="Pitluck S."/>
            <person name="Vogel J.P."/>
            <person name="Garvin D.F."/>
            <person name="Mockler T.C."/>
            <person name="Schmutz J."/>
            <person name="Rokhsar D."/>
            <person name="Bevan M.W."/>
        </authorList>
    </citation>
    <scope>NUCLEOTIDE SEQUENCE</scope>
    <source>
        <strain evidence="8">Bd21</strain>
    </source>
</reference>
<evidence type="ECO:0000256" key="1">
    <source>
        <dbReference type="ARBA" id="ARBA00009178"/>
    </source>
</evidence>
<dbReference type="AlphaFoldDB" id="A0A0Q3HMR1"/>
<dbReference type="EnsemblPlants" id="KQK24096">
    <property type="protein sequence ID" value="KQK24096"/>
    <property type="gene ID" value="BRADI_1g78126v3"/>
</dbReference>
<dbReference type="Gramene" id="KQK24096">
    <property type="protein sequence ID" value="KQK24096"/>
    <property type="gene ID" value="BRADI_1g78126v3"/>
</dbReference>
<evidence type="ECO:0000256" key="5">
    <source>
        <dbReference type="ARBA" id="ARBA00037228"/>
    </source>
</evidence>
<evidence type="ECO:0000256" key="3">
    <source>
        <dbReference type="ARBA" id="ARBA00022729"/>
    </source>
</evidence>
<dbReference type="InterPro" id="IPR008801">
    <property type="entry name" value="RALF"/>
</dbReference>
<keyword evidence="3 7" id="KW-0732">Signal</keyword>
<dbReference type="PANTHER" id="PTHR34270">
    <property type="entry name" value="PROTEIN RALF-LIKE 15-RELATED"/>
    <property type="match status" value="1"/>
</dbReference>
<sequence>MAISRQHHLLMVLLLLVATAQARPYRSSGSGTAAGGEFQGAVVARKLDEAGSISNGAMGADGIPCDPRRASNCRPGGNSPYNGRGCSPIDRCRGNTASSPSN</sequence>
<feature type="region of interest" description="Disordered" evidence="6">
    <location>
        <begin position="58"/>
        <end position="102"/>
    </location>
</feature>
<evidence type="ECO:0000256" key="7">
    <source>
        <dbReference type="SAM" id="SignalP"/>
    </source>
</evidence>
<evidence type="ECO:0008006" key="11">
    <source>
        <dbReference type="Google" id="ProtNLM"/>
    </source>
</evidence>
<evidence type="ECO:0000256" key="4">
    <source>
        <dbReference type="ARBA" id="ARBA00023157"/>
    </source>
</evidence>
<feature type="signal peptide" evidence="7">
    <location>
        <begin position="1"/>
        <end position="22"/>
    </location>
</feature>
<keyword evidence="4" id="KW-1015">Disulfide bond</keyword>
<dbReference type="EMBL" id="CM000880">
    <property type="protein sequence ID" value="KQK24096.1"/>
    <property type="molecule type" value="Genomic_DNA"/>
</dbReference>
<dbReference type="Pfam" id="PF05498">
    <property type="entry name" value="RALF"/>
    <property type="match status" value="1"/>
</dbReference>
<organism evidence="8">
    <name type="scientific">Brachypodium distachyon</name>
    <name type="common">Purple false brome</name>
    <name type="synonym">Trachynia distachya</name>
    <dbReference type="NCBI Taxonomy" id="15368"/>
    <lineage>
        <taxon>Eukaryota</taxon>
        <taxon>Viridiplantae</taxon>
        <taxon>Streptophyta</taxon>
        <taxon>Embryophyta</taxon>
        <taxon>Tracheophyta</taxon>
        <taxon>Spermatophyta</taxon>
        <taxon>Magnoliopsida</taxon>
        <taxon>Liliopsida</taxon>
        <taxon>Poales</taxon>
        <taxon>Poaceae</taxon>
        <taxon>BOP clade</taxon>
        <taxon>Pooideae</taxon>
        <taxon>Stipodae</taxon>
        <taxon>Brachypodieae</taxon>
        <taxon>Brachypodium</taxon>
    </lineage>
</organism>
<evidence type="ECO:0000313" key="9">
    <source>
        <dbReference type="EnsemblPlants" id="KQK24096"/>
    </source>
</evidence>
<dbReference type="ExpressionAtlas" id="A0A0Q3HMR1">
    <property type="expression patterns" value="baseline"/>
</dbReference>
<comment type="function">
    <text evidence="5">Cell signaling peptide that may regulate plant stress, growth, and development. Mediates a rapid alkalinization of extracellular space by mediating a transient increase in the cytoplasmic Ca(2+) concentration leading to a calcium-dependent signaling events through a cell surface receptor and a concomitant activation of some intracellular mitogen-activated protein kinases.</text>
</comment>
<keyword evidence="2" id="KW-0372">Hormone</keyword>
<dbReference type="Proteomes" id="UP000008810">
    <property type="component" value="Chromosome 1"/>
</dbReference>
<proteinExistence type="inferred from homology"/>
<protein>
    <recommendedName>
        <fullName evidence="11">Rapid alkalinization factor 1</fullName>
    </recommendedName>
</protein>
<evidence type="ECO:0000256" key="6">
    <source>
        <dbReference type="SAM" id="MobiDB-lite"/>
    </source>
</evidence>